<feature type="transmembrane region" description="Helical" evidence="2">
    <location>
        <begin position="7"/>
        <end position="28"/>
    </location>
</feature>
<proteinExistence type="predicted"/>
<evidence type="ECO:0000256" key="1">
    <source>
        <dbReference type="SAM" id="MobiDB-lite"/>
    </source>
</evidence>
<feature type="region of interest" description="Disordered" evidence="1">
    <location>
        <begin position="87"/>
        <end position="143"/>
    </location>
</feature>
<reference evidence="4" key="1">
    <citation type="submission" date="2018-09" db="EMBL/GenBank/DDBJ databases">
        <title>Acidovorax cavernicola nov. sp. isolated from Gruta de las Maravillas (Aracena, Spain).</title>
        <authorList>
            <person name="Jurado V."/>
            <person name="Gutierrez-Patricio S."/>
            <person name="Gonzalez-Pimentel J.L."/>
            <person name="Miller A.Z."/>
            <person name="Laiz L."/>
            <person name="Saiz-Jimenez C."/>
        </authorList>
    </citation>
    <scope>NUCLEOTIDE SEQUENCE [LARGE SCALE GENOMIC DNA]</scope>
    <source>
        <strain evidence="4">1011MAR3C25</strain>
    </source>
</reference>
<dbReference type="OrthoDB" id="7833467at2"/>
<feature type="compositionally biased region" description="Pro residues" evidence="1">
    <location>
        <begin position="92"/>
        <end position="116"/>
    </location>
</feature>
<sequence length="304" mass="32827">MTERKPVLMIGLALSAIWVVLLLGFWLLIPVRTDAETGGITRLVIIIGIVMPLILIWMAVGLAHAISDLRAEAAELRSDLDQLKQLASKPPKSAPPQSVPEPMPTQPLPAAQPRPAPAVAIAQPRQSAAAPHQASMDFDSPEPAPVPADTLVLALNFPDDADDHETISALRTALKEPETARVLRAAQDVVTLLAGHGIFMDDLPPEHVPPAIWRKFAEGERGKIAAKIGGIRDAGALEIVSALLRGDEIFRDTAHHFLRHFDTLLTRDLPRLEDVHVQALTDTRTARGFMLIGRAAGVFGQTEA</sequence>
<evidence type="ECO:0000313" key="4">
    <source>
        <dbReference type="Proteomes" id="UP000284202"/>
    </source>
</evidence>
<dbReference type="EMBL" id="QZCG01000013">
    <property type="protein sequence ID" value="RJE82899.1"/>
    <property type="molecule type" value="Genomic_DNA"/>
</dbReference>
<gene>
    <name evidence="3" type="ORF">D3P04_17810</name>
</gene>
<evidence type="ECO:0000256" key="2">
    <source>
        <dbReference type="SAM" id="Phobius"/>
    </source>
</evidence>
<dbReference type="AlphaFoldDB" id="A0A418SPN1"/>
<name>A0A418SPN1_9RHOB</name>
<feature type="transmembrane region" description="Helical" evidence="2">
    <location>
        <begin position="40"/>
        <end position="60"/>
    </location>
</feature>
<dbReference type="RefSeq" id="WP_119751220.1">
    <property type="nucleotide sequence ID" value="NZ_QZCG01000013.1"/>
</dbReference>
<dbReference type="Proteomes" id="UP000284202">
    <property type="component" value="Unassembled WGS sequence"/>
</dbReference>
<keyword evidence="2" id="KW-0812">Transmembrane</keyword>
<keyword evidence="2" id="KW-1133">Transmembrane helix</keyword>
<accession>A0A418SPN1</accession>
<keyword evidence="2" id="KW-0472">Membrane</keyword>
<comment type="caution">
    <text evidence="3">The sequence shown here is derived from an EMBL/GenBank/DDBJ whole genome shotgun (WGS) entry which is preliminary data.</text>
</comment>
<keyword evidence="4" id="KW-1185">Reference proteome</keyword>
<protein>
    <submittedName>
        <fullName evidence="3">Uncharacterized protein</fullName>
    </submittedName>
</protein>
<organism evidence="3 4">
    <name type="scientific">Paracoccus onubensis</name>
    <dbReference type="NCBI Taxonomy" id="1675788"/>
    <lineage>
        <taxon>Bacteria</taxon>
        <taxon>Pseudomonadati</taxon>
        <taxon>Pseudomonadota</taxon>
        <taxon>Alphaproteobacteria</taxon>
        <taxon>Rhodobacterales</taxon>
        <taxon>Paracoccaceae</taxon>
        <taxon>Paracoccus</taxon>
    </lineage>
</organism>
<evidence type="ECO:0000313" key="3">
    <source>
        <dbReference type="EMBL" id="RJE82899.1"/>
    </source>
</evidence>
<feature type="compositionally biased region" description="Low complexity" evidence="1">
    <location>
        <begin position="117"/>
        <end position="126"/>
    </location>
</feature>